<reference evidence="2 3" key="1">
    <citation type="submission" date="2021-05" db="EMBL/GenBank/DDBJ databases">
        <title>Genome Assembly of Synthetic Allotetraploid Brassica napus Reveals Homoeologous Exchanges between Subgenomes.</title>
        <authorList>
            <person name="Davis J.T."/>
        </authorList>
    </citation>
    <scope>NUCLEOTIDE SEQUENCE [LARGE SCALE GENOMIC DNA]</scope>
    <source>
        <strain evidence="3">cv. Da-Ae</strain>
        <tissue evidence="2">Seedling</tissue>
    </source>
</reference>
<proteinExistence type="predicted"/>
<feature type="compositionally biased region" description="Acidic residues" evidence="1">
    <location>
        <begin position="29"/>
        <end position="39"/>
    </location>
</feature>
<accession>A0ABQ7XTH5</accession>
<name>A0ABQ7XTH5_BRANA</name>
<gene>
    <name evidence="2" type="ORF">HID58_087494</name>
</gene>
<feature type="region of interest" description="Disordered" evidence="1">
    <location>
        <begin position="108"/>
        <end position="160"/>
    </location>
</feature>
<organism evidence="2 3">
    <name type="scientific">Brassica napus</name>
    <name type="common">Rape</name>
    <dbReference type="NCBI Taxonomy" id="3708"/>
    <lineage>
        <taxon>Eukaryota</taxon>
        <taxon>Viridiplantae</taxon>
        <taxon>Streptophyta</taxon>
        <taxon>Embryophyta</taxon>
        <taxon>Tracheophyta</taxon>
        <taxon>Spermatophyta</taxon>
        <taxon>Magnoliopsida</taxon>
        <taxon>eudicotyledons</taxon>
        <taxon>Gunneridae</taxon>
        <taxon>Pentapetalae</taxon>
        <taxon>rosids</taxon>
        <taxon>malvids</taxon>
        <taxon>Brassicales</taxon>
        <taxon>Brassicaceae</taxon>
        <taxon>Brassiceae</taxon>
        <taxon>Brassica</taxon>
    </lineage>
</organism>
<feature type="non-terminal residue" evidence="2">
    <location>
        <position position="160"/>
    </location>
</feature>
<comment type="caution">
    <text evidence="2">The sequence shown here is derived from an EMBL/GenBank/DDBJ whole genome shotgun (WGS) entry which is preliminary data.</text>
</comment>
<sequence>MNLPQPPNIINDMEHPEEQQDPAQVQQLENDEPVNELEEHENQDKLEADDQIRVNEYIQDVTQPLLNHGNLSVQHYDPIPTPPFSVFEIGSSSNQDRDSARLFAELDQSRSTADSVRPFAKLDQSSSAKGRARPMTDSARPFAELDPRQIQLGRSPSWTS</sequence>
<keyword evidence="3" id="KW-1185">Reference proteome</keyword>
<evidence type="ECO:0000313" key="3">
    <source>
        <dbReference type="Proteomes" id="UP000824890"/>
    </source>
</evidence>
<dbReference type="Proteomes" id="UP000824890">
    <property type="component" value="Unassembled WGS sequence"/>
</dbReference>
<evidence type="ECO:0000313" key="2">
    <source>
        <dbReference type="EMBL" id="KAH0859233.1"/>
    </source>
</evidence>
<evidence type="ECO:0000256" key="1">
    <source>
        <dbReference type="SAM" id="MobiDB-lite"/>
    </source>
</evidence>
<dbReference type="EMBL" id="JAGKQM010000019">
    <property type="protein sequence ID" value="KAH0859233.1"/>
    <property type="molecule type" value="Genomic_DNA"/>
</dbReference>
<feature type="region of interest" description="Disordered" evidence="1">
    <location>
        <begin position="1"/>
        <end position="51"/>
    </location>
</feature>
<protein>
    <submittedName>
        <fullName evidence="2">Uncharacterized protein</fullName>
    </submittedName>
</protein>
<feature type="compositionally biased region" description="Basic and acidic residues" evidence="1">
    <location>
        <begin position="40"/>
        <end position="51"/>
    </location>
</feature>